<reference evidence="1" key="1">
    <citation type="submission" date="2023-03" db="EMBL/GenBank/DDBJ databases">
        <title>Bacterial isolates from washroom surfaces on a university campus.</title>
        <authorList>
            <person name="Holman D.B."/>
            <person name="Gzyl K.E."/>
            <person name="Taheri A.E."/>
        </authorList>
    </citation>
    <scope>NUCLEOTIDE SEQUENCE</scope>
    <source>
        <strain evidence="1">RD03</strain>
    </source>
</reference>
<name>A0AAW6SMB4_9BACI</name>
<accession>A0AAW6SMB4</accession>
<gene>
    <name evidence="1" type="ORF">P5X88_02960</name>
</gene>
<protein>
    <submittedName>
        <fullName evidence="1">Uncharacterized protein</fullName>
    </submittedName>
</protein>
<comment type="caution">
    <text evidence="1">The sequence shown here is derived from an EMBL/GenBank/DDBJ whole genome shotgun (WGS) entry which is preliminary data.</text>
</comment>
<evidence type="ECO:0000313" key="2">
    <source>
        <dbReference type="Proteomes" id="UP001159179"/>
    </source>
</evidence>
<dbReference type="Proteomes" id="UP001159179">
    <property type="component" value="Unassembled WGS sequence"/>
</dbReference>
<dbReference type="EMBL" id="JAROYP010000001">
    <property type="protein sequence ID" value="MDH5159879.1"/>
    <property type="molecule type" value="Genomic_DNA"/>
</dbReference>
<proteinExistence type="predicted"/>
<sequence length="129" mass="15014">MTARKYTDKPVDKWTVNDFLAYVADRHLELYSVEYRPFRSWQAERGLIGGIIGTRGKNAKPRKHEPAVLKAFIDECFASHRVSAQYPGVSFGWFWTYKSAIWQRIIAESSKQQPETTANQTWDDLADWL</sequence>
<dbReference type="AlphaFoldDB" id="A0AAW6SMB4"/>
<evidence type="ECO:0000313" key="1">
    <source>
        <dbReference type="EMBL" id="MDH5159879.1"/>
    </source>
</evidence>
<organism evidence="1 2">
    <name type="scientific">Heyndrickxia oleronia</name>
    <dbReference type="NCBI Taxonomy" id="38875"/>
    <lineage>
        <taxon>Bacteria</taxon>
        <taxon>Bacillati</taxon>
        <taxon>Bacillota</taxon>
        <taxon>Bacilli</taxon>
        <taxon>Bacillales</taxon>
        <taxon>Bacillaceae</taxon>
        <taxon>Heyndrickxia</taxon>
    </lineage>
</organism>
<dbReference type="RefSeq" id="WP_280615718.1">
    <property type="nucleotide sequence ID" value="NZ_JAROYP010000001.1"/>
</dbReference>